<dbReference type="GO" id="GO:0005351">
    <property type="term" value="F:carbohydrate:proton symporter activity"/>
    <property type="evidence" value="ECO:0007669"/>
    <property type="project" value="TreeGrafter"/>
</dbReference>
<dbReference type="PANTHER" id="PTHR48022">
    <property type="entry name" value="PLASTIDIC GLUCOSE TRANSPORTER 4"/>
    <property type="match status" value="1"/>
</dbReference>
<organism evidence="10 11">
    <name type="scientific">Sarocladium strictum</name>
    <name type="common">Black bundle disease fungus</name>
    <name type="synonym">Acremonium strictum</name>
    <dbReference type="NCBI Taxonomy" id="5046"/>
    <lineage>
        <taxon>Eukaryota</taxon>
        <taxon>Fungi</taxon>
        <taxon>Dikarya</taxon>
        <taxon>Ascomycota</taxon>
        <taxon>Pezizomycotina</taxon>
        <taxon>Sordariomycetes</taxon>
        <taxon>Hypocreomycetidae</taxon>
        <taxon>Hypocreales</taxon>
        <taxon>Sarocladiaceae</taxon>
        <taxon>Sarocladium</taxon>
    </lineage>
</organism>
<dbReference type="InterPro" id="IPR005829">
    <property type="entry name" value="Sugar_transporter_CS"/>
</dbReference>
<feature type="transmembrane region" description="Helical" evidence="8">
    <location>
        <begin position="293"/>
        <end position="315"/>
    </location>
</feature>
<evidence type="ECO:0000313" key="10">
    <source>
        <dbReference type="EMBL" id="KAK0386548.1"/>
    </source>
</evidence>
<dbReference type="InterPro" id="IPR020846">
    <property type="entry name" value="MFS_dom"/>
</dbReference>
<evidence type="ECO:0000256" key="1">
    <source>
        <dbReference type="ARBA" id="ARBA00004141"/>
    </source>
</evidence>
<feature type="transmembrane region" description="Helical" evidence="8">
    <location>
        <begin position="41"/>
        <end position="61"/>
    </location>
</feature>
<evidence type="ECO:0000256" key="5">
    <source>
        <dbReference type="ARBA" id="ARBA00022989"/>
    </source>
</evidence>
<dbReference type="PROSITE" id="PS00216">
    <property type="entry name" value="SUGAR_TRANSPORT_1"/>
    <property type="match status" value="1"/>
</dbReference>
<dbReference type="InterPro" id="IPR005828">
    <property type="entry name" value="MFS_sugar_transport-like"/>
</dbReference>
<dbReference type="AlphaFoldDB" id="A0AA39GH29"/>
<feature type="transmembrane region" description="Helical" evidence="8">
    <location>
        <begin position="206"/>
        <end position="223"/>
    </location>
</feature>
<evidence type="ECO:0000256" key="2">
    <source>
        <dbReference type="ARBA" id="ARBA00010992"/>
    </source>
</evidence>
<feature type="transmembrane region" description="Helical" evidence="8">
    <location>
        <begin position="359"/>
        <end position="378"/>
    </location>
</feature>
<feature type="transmembrane region" description="Helical" evidence="8">
    <location>
        <begin position="459"/>
        <end position="478"/>
    </location>
</feature>
<dbReference type="Pfam" id="PF00083">
    <property type="entry name" value="Sugar_tr"/>
    <property type="match status" value="1"/>
</dbReference>
<feature type="domain" description="Major facilitator superfamily (MFS) profile" evidence="9">
    <location>
        <begin position="44"/>
        <end position="482"/>
    </location>
</feature>
<dbReference type="Gene3D" id="1.20.1250.20">
    <property type="entry name" value="MFS general substrate transporter like domains"/>
    <property type="match status" value="1"/>
</dbReference>
<dbReference type="InterPro" id="IPR050360">
    <property type="entry name" value="MFS_Sugar_Transporters"/>
</dbReference>
<keyword evidence="4 8" id="KW-0812">Transmembrane</keyword>
<feature type="transmembrane region" description="Helical" evidence="8">
    <location>
        <begin position="171"/>
        <end position="194"/>
    </location>
</feature>
<accession>A0AA39GH29</accession>
<feature type="transmembrane region" description="Helical" evidence="8">
    <location>
        <begin position="390"/>
        <end position="408"/>
    </location>
</feature>
<proteinExistence type="inferred from homology"/>
<evidence type="ECO:0000313" key="11">
    <source>
        <dbReference type="Proteomes" id="UP001175261"/>
    </source>
</evidence>
<evidence type="ECO:0000256" key="8">
    <source>
        <dbReference type="SAM" id="Phobius"/>
    </source>
</evidence>
<evidence type="ECO:0000256" key="3">
    <source>
        <dbReference type="ARBA" id="ARBA00022448"/>
    </source>
</evidence>
<sequence>MRFRVKAPETKTEKPDKGNYWLAGRQYPRVNWRRVRNLRMLYIYCFFLILVNVANGFDGSMMNGLQSLPYWQDYFGHPTGVKLSMFGSAMSLGGLISLPFIPYMCDTVGRKPTIIIGSVIILLGVGLQAGAINFDMFFAARIILGFGMTWATASGPLLVAEIAHPQDRAILTTFMGLAYAIGSFVASWVTFGTLKIPSDWAWRTPSLLQCWCTVIILCIIWFIPESPRFMIAKDQHERALNMLAKYHAEGDVNDEVVQIEYNEIRTAMAMDKQADANTQWMDFLRTRGNRRRLMLVIALAVFGQWSGNGIIAYYLKLILDGIGITEPMDQLGINSGSKTMSLLINLFVAFYIDRFGRRPILLISTIGMFFAFLIWTIINARIDKENPNTHMGRAVVGFIYTFNFFYNFKTGLPLTYTVEILPYGLRAKGTAISVVATSATVFFNQFVNPIAMENIQWRYYIFYVCFLAFEIVFLYYMVVETRYVPMEEIARHFDGDDAADVAAVAAGKLEEDGFATGHDAGLAHEAHETKKAGLVAVHGPNVNN</sequence>
<dbReference type="Proteomes" id="UP001175261">
    <property type="component" value="Unassembled WGS sequence"/>
</dbReference>
<dbReference type="GO" id="GO:0016020">
    <property type="term" value="C:membrane"/>
    <property type="evidence" value="ECO:0007669"/>
    <property type="project" value="UniProtKB-SubCell"/>
</dbReference>
<dbReference type="PANTHER" id="PTHR48022:SF63">
    <property type="entry name" value="TRANSPORTER, PUTATIVE-RELATED"/>
    <property type="match status" value="1"/>
</dbReference>
<keyword evidence="6 8" id="KW-0472">Membrane</keyword>
<feature type="transmembrane region" description="Helical" evidence="8">
    <location>
        <begin position="113"/>
        <end position="132"/>
    </location>
</feature>
<evidence type="ECO:0000256" key="7">
    <source>
        <dbReference type="RuleBase" id="RU003346"/>
    </source>
</evidence>
<evidence type="ECO:0000259" key="9">
    <source>
        <dbReference type="PROSITE" id="PS50850"/>
    </source>
</evidence>
<keyword evidence="3 7" id="KW-0813">Transport</keyword>
<reference evidence="10" key="1">
    <citation type="submission" date="2022-10" db="EMBL/GenBank/DDBJ databases">
        <title>Determination and structural analysis of whole genome sequence of Sarocladium strictum F4-1.</title>
        <authorList>
            <person name="Hu L."/>
            <person name="Jiang Y."/>
        </authorList>
    </citation>
    <scope>NUCLEOTIDE SEQUENCE</scope>
    <source>
        <strain evidence="10">F4-1</strain>
    </source>
</reference>
<feature type="transmembrane region" description="Helical" evidence="8">
    <location>
        <begin position="335"/>
        <end position="352"/>
    </location>
</feature>
<dbReference type="InterPro" id="IPR036259">
    <property type="entry name" value="MFS_trans_sf"/>
</dbReference>
<gene>
    <name evidence="10" type="ORF">NLU13_6383</name>
</gene>
<comment type="subcellular location">
    <subcellularLocation>
        <location evidence="1">Membrane</location>
        <topology evidence="1">Multi-pass membrane protein</topology>
    </subcellularLocation>
</comment>
<name>A0AA39GH29_SARSR</name>
<keyword evidence="5 8" id="KW-1133">Transmembrane helix</keyword>
<dbReference type="NCBIfam" id="TIGR00879">
    <property type="entry name" value="SP"/>
    <property type="match status" value="1"/>
</dbReference>
<feature type="transmembrane region" description="Helical" evidence="8">
    <location>
        <begin position="138"/>
        <end position="159"/>
    </location>
</feature>
<protein>
    <recommendedName>
        <fullName evidence="9">Major facilitator superfamily (MFS) profile domain-containing protein</fullName>
    </recommendedName>
</protein>
<dbReference type="PROSITE" id="PS50850">
    <property type="entry name" value="MFS"/>
    <property type="match status" value="1"/>
</dbReference>
<evidence type="ECO:0000256" key="6">
    <source>
        <dbReference type="ARBA" id="ARBA00023136"/>
    </source>
</evidence>
<keyword evidence="11" id="KW-1185">Reference proteome</keyword>
<feature type="transmembrane region" description="Helical" evidence="8">
    <location>
        <begin position="81"/>
        <end position="101"/>
    </location>
</feature>
<dbReference type="InterPro" id="IPR003663">
    <property type="entry name" value="Sugar/inositol_transpt"/>
</dbReference>
<dbReference type="SUPFAM" id="SSF103473">
    <property type="entry name" value="MFS general substrate transporter"/>
    <property type="match status" value="1"/>
</dbReference>
<comment type="caution">
    <text evidence="10">The sequence shown here is derived from an EMBL/GenBank/DDBJ whole genome shotgun (WGS) entry which is preliminary data.</text>
</comment>
<dbReference type="FunFam" id="1.20.1250.20:FF:000117">
    <property type="entry name" value="MFS hexose transporter"/>
    <property type="match status" value="1"/>
</dbReference>
<dbReference type="EMBL" id="JAPDFR010000005">
    <property type="protein sequence ID" value="KAK0386548.1"/>
    <property type="molecule type" value="Genomic_DNA"/>
</dbReference>
<evidence type="ECO:0000256" key="4">
    <source>
        <dbReference type="ARBA" id="ARBA00022692"/>
    </source>
</evidence>
<feature type="transmembrane region" description="Helical" evidence="8">
    <location>
        <begin position="429"/>
        <end position="447"/>
    </location>
</feature>
<comment type="similarity">
    <text evidence="2 7">Belongs to the major facilitator superfamily. Sugar transporter (TC 2.A.1.1) family.</text>
</comment>